<dbReference type="InterPro" id="IPR036693">
    <property type="entry name" value="TF_LuxR_autoind-bd_dom_sf"/>
</dbReference>
<dbReference type="Pfam" id="PF03472">
    <property type="entry name" value="Autoind_bind"/>
    <property type="match status" value="1"/>
</dbReference>
<dbReference type="InterPro" id="IPR016032">
    <property type="entry name" value="Sig_transdc_resp-reg_C-effctor"/>
</dbReference>
<evidence type="ECO:0000256" key="1">
    <source>
        <dbReference type="ARBA" id="ARBA00023015"/>
    </source>
</evidence>
<dbReference type="CDD" id="cd06170">
    <property type="entry name" value="LuxR_C_like"/>
    <property type="match status" value="1"/>
</dbReference>
<evidence type="ECO:0000313" key="5">
    <source>
        <dbReference type="EMBL" id="SEW46305.1"/>
    </source>
</evidence>
<keyword evidence="1" id="KW-0805">Transcription regulation</keyword>
<dbReference type="Proteomes" id="UP000199167">
    <property type="component" value="Unassembled WGS sequence"/>
</dbReference>
<dbReference type="Gene3D" id="1.10.10.10">
    <property type="entry name" value="Winged helix-like DNA-binding domain superfamily/Winged helix DNA-binding domain"/>
    <property type="match status" value="1"/>
</dbReference>
<name>A0A1I0RXW4_9RHOB</name>
<dbReference type="PRINTS" id="PR00038">
    <property type="entry name" value="HTHLUXR"/>
</dbReference>
<dbReference type="Pfam" id="PF00196">
    <property type="entry name" value="GerE"/>
    <property type="match status" value="1"/>
</dbReference>
<dbReference type="GO" id="GO:0006355">
    <property type="term" value="P:regulation of DNA-templated transcription"/>
    <property type="evidence" value="ECO:0007669"/>
    <property type="project" value="InterPro"/>
</dbReference>
<sequence>MLSERASELEQLDSIDVLWNQTLAALANEGAAFAIYNTVSSQKTDPFVLTNIPQIFADVCSADDPFLAHCCKSYDITRTGPAYLPSYEYLPNEAKAFIRAAADTGFQTGIGIPMRLQGSNRYGGFNIGTRMDCETFEKTIMPRAEEFRFFCLLVHRRIEELTREGLSVAGDFRDLLVAPDQPNLDVLSPREKEVIYLVAQGISRKECARLCGISPNTVAEYTKSAYRKLGVQNRVEAANLVMRQAG</sequence>
<evidence type="ECO:0000259" key="4">
    <source>
        <dbReference type="PROSITE" id="PS50043"/>
    </source>
</evidence>
<gene>
    <name evidence="5" type="ORF">SAMN04488515_3479</name>
</gene>
<dbReference type="STRING" id="364200.SAMN04488515_3479"/>
<proteinExistence type="predicted"/>
<dbReference type="InterPro" id="IPR005143">
    <property type="entry name" value="TF_LuxR_autoind-bd_dom"/>
</dbReference>
<dbReference type="PANTHER" id="PTHR44688">
    <property type="entry name" value="DNA-BINDING TRANSCRIPTIONAL ACTIVATOR DEVR_DOSR"/>
    <property type="match status" value="1"/>
</dbReference>
<protein>
    <submittedName>
        <fullName evidence="5">Autoinducer binding domain-containing protein</fullName>
    </submittedName>
</protein>
<evidence type="ECO:0000313" key="6">
    <source>
        <dbReference type="Proteomes" id="UP000199167"/>
    </source>
</evidence>
<keyword evidence="6" id="KW-1185">Reference proteome</keyword>
<dbReference type="InterPro" id="IPR000792">
    <property type="entry name" value="Tscrpt_reg_LuxR_C"/>
</dbReference>
<feature type="domain" description="HTH luxR-type" evidence="4">
    <location>
        <begin position="180"/>
        <end position="245"/>
    </location>
</feature>
<dbReference type="AlphaFoldDB" id="A0A1I0RXW4"/>
<accession>A0A1I0RXW4</accession>
<dbReference type="EMBL" id="FOIZ01000002">
    <property type="protein sequence ID" value="SEW46305.1"/>
    <property type="molecule type" value="Genomic_DNA"/>
</dbReference>
<dbReference type="PROSITE" id="PS50043">
    <property type="entry name" value="HTH_LUXR_2"/>
    <property type="match status" value="1"/>
</dbReference>
<dbReference type="SUPFAM" id="SSF46894">
    <property type="entry name" value="C-terminal effector domain of the bipartite response regulators"/>
    <property type="match status" value="1"/>
</dbReference>
<dbReference type="InterPro" id="IPR036388">
    <property type="entry name" value="WH-like_DNA-bd_sf"/>
</dbReference>
<dbReference type="Gene3D" id="3.30.450.80">
    <property type="entry name" value="Transcription factor LuxR-like, autoinducer-binding domain"/>
    <property type="match status" value="1"/>
</dbReference>
<reference evidence="5 6" key="1">
    <citation type="submission" date="2016-10" db="EMBL/GenBank/DDBJ databases">
        <authorList>
            <person name="de Groot N.N."/>
        </authorList>
    </citation>
    <scope>NUCLEOTIDE SEQUENCE [LARGE SCALE GENOMIC DNA]</scope>
    <source>
        <strain evidence="5 6">DSM 17925</strain>
    </source>
</reference>
<dbReference type="GO" id="GO:0003677">
    <property type="term" value="F:DNA binding"/>
    <property type="evidence" value="ECO:0007669"/>
    <property type="project" value="UniProtKB-KW"/>
</dbReference>
<evidence type="ECO:0000256" key="2">
    <source>
        <dbReference type="ARBA" id="ARBA00023125"/>
    </source>
</evidence>
<keyword evidence="2" id="KW-0238">DNA-binding</keyword>
<dbReference type="SUPFAM" id="SSF75516">
    <property type="entry name" value="Pheromone-binding domain of LuxR-like quorum-sensing transcription factors"/>
    <property type="match status" value="1"/>
</dbReference>
<evidence type="ECO:0000256" key="3">
    <source>
        <dbReference type="ARBA" id="ARBA00023163"/>
    </source>
</evidence>
<dbReference type="SMART" id="SM00421">
    <property type="entry name" value="HTH_LUXR"/>
    <property type="match status" value="1"/>
</dbReference>
<dbReference type="PANTHER" id="PTHR44688:SF16">
    <property type="entry name" value="DNA-BINDING TRANSCRIPTIONAL ACTIVATOR DEVR_DOSR"/>
    <property type="match status" value="1"/>
</dbReference>
<keyword evidence="3" id="KW-0804">Transcription</keyword>
<organism evidence="5 6">
    <name type="scientific">Cognatiyoonia koreensis</name>
    <dbReference type="NCBI Taxonomy" id="364200"/>
    <lineage>
        <taxon>Bacteria</taxon>
        <taxon>Pseudomonadati</taxon>
        <taxon>Pseudomonadota</taxon>
        <taxon>Alphaproteobacteria</taxon>
        <taxon>Rhodobacterales</taxon>
        <taxon>Paracoccaceae</taxon>
        <taxon>Cognatiyoonia</taxon>
    </lineage>
</organism>
<dbReference type="RefSeq" id="WP_207510578.1">
    <property type="nucleotide sequence ID" value="NZ_FOIZ01000002.1"/>
</dbReference>